<reference evidence="3" key="1">
    <citation type="submission" date="2021-04" db="EMBL/GenBank/DDBJ databases">
        <title>Ouciella asimina sp. nov., isolated from the surface seawater in the hydrothermal field of Okinawa Trough.</title>
        <authorList>
            <person name="Shuang W."/>
        </authorList>
    </citation>
    <scope>NUCLEOTIDE SEQUENCE</scope>
    <source>
        <strain evidence="3">LXI357</strain>
    </source>
</reference>
<proteinExistence type="predicted"/>
<keyword evidence="4" id="KW-1185">Reference proteome</keyword>
<evidence type="ECO:0000313" key="3">
    <source>
        <dbReference type="EMBL" id="MBR0550919.1"/>
    </source>
</evidence>
<evidence type="ECO:0000313" key="4">
    <source>
        <dbReference type="Proteomes" id="UP000676996"/>
    </source>
</evidence>
<sequence length="83" mass="7693">MSRDQRPGKIKIVSSGSPSPGAGSAVAVANGAQQAGGGADAASGAAAADTAPATGSFLIPAILFLVGCLVGGAGLVALLRFAG</sequence>
<name>A0A8T4IF86_9SPHN</name>
<dbReference type="AlphaFoldDB" id="A0A8T4IF86"/>
<feature type="compositionally biased region" description="Low complexity" evidence="1">
    <location>
        <begin position="14"/>
        <end position="26"/>
    </location>
</feature>
<evidence type="ECO:0000256" key="2">
    <source>
        <dbReference type="SAM" id="Phobius"/>
    </source>
</evidence>
<feature type="transmembrane region" description="Helical" evidence="2">
    <location>
        <begin position="57"/>
        <end position="79"/>
    </location>
</feature>
<gene>
    <name evidence="3" type="ORF">J7S20_00195</name>
</gene>
<protein>
    <submittedName>
        <fullName evidence="3">Uncharacterized protein</fullName>
    </submittedName>
</protein>
<dbReference type="Proteomes" id="UP000676996">
    <property type="component" value="Unassembled WGS sequence"/>
</dbReference>
<feature type="region of interest" description="Disordered" evidence="1">
    <location>
        <begin position="1"/>
        <end position="26"/>
    </location>
</feature>
<keyword evidence="2" id="KW-1133">Transmembrane helix</keyword>
<dbReference type="EMBL" id="JAGRQC010000001">
    <property type="protein sequence ID" value="MBR0550919.1"/>
    <property type="molecule type" value="Genomic_DNA"/>
</dbReference>
<keyword evidence="2" id="KW-0812">Transmembrane</keyword>
<organism evidence="3 4">
    <name type="scientific">Stakelama marina</name>
    <dbReference type="NCBI Taxonomy" id="2826939"/>
    <lineage>
        <taxon>Bacteria</taxon>
        <taxon>Pseudomonadati</taxon>
        <taxon>Pseudomonadota</taxon>
        <taxon>Alphaproteobacteria</taxon>
        <taxon>Sphingomonadales</taxon>
        <taxon>Sphingomonadaceae</taxon>
        <taxon>Stakelama</taxon>
    </lineage>
</organism>
<accession>A0A8T4IF86</accession>
<comment type="caution">
    <text evidence="3">The sequence shown here is derived from an EMBL/GenBank/DDBJ whole genome shotgun (WGS) entry which is preliminary data.</text>
</comment>
<keyword evidence="2" id="KW-0472">Membrane</keyword>
<dbReference type="RefSeq" id="WP_284052215.1">
    <property type="nucleotide sequence ID" value="NZ_JAGRQC010000001.1"/>
</dbReference>
<evidence type="ECO:0000256" key="1">
    <source>
        <dbReference type="SAM" id="MobiDB-lite"/>
    </source>
</evidence>